<dbReference type="NCBIfam" id="NF047825">
    <property type="entry name" value="T-richsensTspOAlph"/>
    <property type="match status" value="1"/>
</dbReference>
<evidence type="ECO:0000256" key="4">
    <source>
        <dbReference type="ARBA" id="ARBA00022989"/>
    </source>
</evidence>
<dbReference type="AlphaFoldDB" id="Q6BA56"/>
<dbReference type="Pfam" id="PF03073">
    <property type="entry name" value="TspO_MBR"/>
    <property type="match status" value="1"/>
</dbReference>
<accession>Q6BA56</accession>
<dbReference type="InterPro" id="IPR038330">
    <property type="entry name" value="TspO/MBR-related_sf"/>
</dbReference>
<comment type="subcellular location">
    <subcellularLocation>
        <location evidence="1">Membrane</location>
        <topology evidence="1">Multi-pass membrane protein</topology>
    </subcellularLocation>
</comment>
<comment type="similarity">
    <text evidence="2">Belongs to the TspO/BZRP family.</text>
</comment>
<sequence>MFWIDFLIFLFACMAAGLTGSLFPPGKWYSDLHKPRWTPPNWIFPVAWPILYILMSYSGATLANLENSGSALALWALQIAINTLWTPVFFGLKNIKLGLIIILLLLVSVLISTCVFWLYSSLAGVLFLPYLAWVAFAATLNAAVFRLN</sequence>
<evidence type="ECO:0000313" key="7">
    <source>
        <dbReference type="EMBL" id="AAT90318.1"/>
    </source>
</evidence>
<evidence type="ECO:0000256" key="5">
    <source>
        <dbReference type="ARBA" id="ARBA00023136"/>
    </source>
</evidence>
<feature type="transmembrane region" description="Helical" evidence="6">
    <location>
        <begin position="6"/>
        <end position="30"/>
    </location>
</feature>
<proteinExistence type="inferred from homology"/>
<dbReference type="InterPro" id="IPR004307">
    <property type="entry name" value="TspO_MBR"/>
</dbReference>
<feature type="transmembrane region" description="Helical" evidence="6">
    <location>
        <begin position="99"/>
        <end position="119"/>
    </location>
</feature>
<evidence type="ECO:0000256" key="6">
    <source>
        <dbReference type="SAM" id="Phobius"/>
    </source>
</evidence>
<organism evidence="7">
    <name type="scientific">uncultured proteobacterium eBACred25D05</name>
    <dbReference type="NCBI Taxonomy" id="287841"/>
    <lineage>
        <taxon>Bacteria</taxon>
        <taxon>Pseudomonadati</taxon>
        <taxon>Pseudomonadota</taxon>
        <taxon>environmental samples</taxon>
    </lineage>
</organism>
<dbReference type="PANTHER" id="PTHR10057:SF0">
    <property type="entry name" value="TRANSLOCATOR PROTEIN"/>
    <property type="match status" value="1"/>
</dbReference>
<feature type="transmembrane region" description="Helical" evidence="6">
    <location>
        <begin position="42"/>
        <end position="60"/>
    </location>
</feature>
<keyword evidence="4 6" id="KW-1133">Transmembrane helix</keyword>
<dbReference type="FunFam" id="1.20.1260.100:FF:000001">
    <property type="entry name" value="translocator protein 2"/>
    <property type="match status" value="1"/>
</dbReference>
<evidence type="ECO:0000256" key="1">
    <source>
        <dbReference type="ARBA" id="ARBA00004141"/>
    </source>
</evidence>
<name>Q6BA56_9PROT</name>
<feature type="transmembrane region" description="Helical" evidence="6">
    <location>
        <begin position="125"/>
        <end position="145"/>
    </location>
</feature>
<protein>
    <submittedName>
        <fullName evidence="7">CrtK</fullName>
    </submittedName>
</protein>
<keyword evidence="5 6" id="KW-0472">Membrane</keyword>
<dbReference type="GO" id="GO:0033013">
    <property type="term" value="P:tetrapyrrole metabolic process"/>
    <property type="evidence" value="ECO:0007669"/>
    <property type="project" value="UniProtKB-ARBA"/>
</dbReference>
<evidence type="ECO:0000256" key="2">
    <source>
        <dbReference type="ARBA" id="ARBA00007524"/>
    </source>
</evidence>
<dbReference type="Gene3D" id="1.20.1260.100">
    <property type="entry name" value="TspO/MBR protein"/>
    <property type="match status" value="1"/>
</dbReference>
<dbReference type="GO" id="GO:0016020">
    <property type="term" value="C:membrane"/>
    <property type="evidence" value="ECO:0007669"/>
    <property type="project" value="UniProtKB-SubCell"/>
</dbReference>
<gene>
    <name evidence="7" type="primary">crtK</name>
</gene>
<dbReference type="PANTHER" id="PTHR10057">
    <property type="entry name" value="PERIPHERAL-TYPE BENZODIAZEPINE RECEPTOR"/>
    <property type="match status" value="1"/>
</dbReference>
<reference evidence="7" key="1">
    <citation type="journal article" date="2005" name="Appl. Environ. Microbiol.">
        <title>Roseobacter-like bacteria in red and mediterranean sea aerobic anoxygenic photosynthetic populations.</title>
        <authorList>
            <person name="Oz A."/>
            <person name="Sabehi G."/>
            <person name="Koblizek M."/>
            <person name="Massana R."/>
            <person name="Beja O."/>
        </authorList>
    </citation>
    <scope>NUCLEOTIDE SEQUENCE</scope>
</reference>
<keyword evidence="3 6" id="KW-0812">Transmembrane</keyword>
<dbReference type="EMBL" id="AY671989">
    <property type="protein sequence ID" value="AAT90318.1"/>
    <property type="molecule type" value="Genomic_DNA"/>
</dbReference>
<dbReference type="CDD" id="cd15904">
    <property type="entry name" value="TSPO_MBR"/>
    <property type="match status" value="1"/>
</dbReference>
<evidence type="ECO:0000256" key="3">
    <source>
        <dbReference type="ARBA" id="ARBA00022692"/>
    </source>
</evidence>
<dbReference type="PIRSF" id="PIRSF005859">
    <property type="entry name" value="PBR"/>
    <property type="match status" value="1"/>
</dbReference>
<feature type="transmembrane region" description="Helical" evidence="6">
    <location>
        <begin position="72"/>
        <end position="92"/>
    </location>
</feature>